<keyword evidence="2" id="KW-0808">Transferase</keyword>
<evidence type="ECO:0000313" key="3">
    <source>
        <dbReference type="Proteomes" id="UP000240572"/>
    </source>
</evidence>
<proteinExistence type="predicted"/>
<accession>A0A2P8D5F3</accession>
<dbReference type="InterPro" id="IPR000182">
    <property type="entry name" value="GNAT_dom"/>
</dbReference>
<evidence type="ECO:0000259" key="1">
    <source>
        <dbReference type="Pfam" id="PF13302"/>
    </source>
</evidence>
<dbReference type="PANTHER" id="PTHR43610:SF1">
    <property type="entry name" value="N-ACETYLTRANSFERASE DOMAIN-CONTAINING PROTEIN"/>
    <property type="match status" value="1"/>
</dbReference>
<dbReference type="EMBL" id="PYGD01000003">
    <property type="protein sequence ID" value="PSK92441.1"/>
    <property type="molecule type" value="Genomic_DNA"/>
</dbReference>
<dbReference type="AlphaFoldDB" id="A0A2P8D5F3"/>
<evidence type="ECO:0000313" key="2">
    <source>
        <dbReference type="EMBL" id="PSK92441.1"/>
    </source>
</evidence>
<protein>
    <submittedName>
        <fullName evidence="2">RimJ/RimL family protein N-acetyltransferase</fullName>
    </submittedName>
</protein>
<dbReference type="PANTHER" id="PTHR43610">
    <property type="entry name" value="BLL6696 PROTEIN"/>
    <property type="match status" value="1"/>
</dbReference>
<keyword evidence="3" id="KW-1185">Reference proteome</keyword>
<reference evidence="2 3" key="1">
    <citation type="submission" date="2018-03" db="EMBL/GenBank/DDBJ databases">
        <title>Genomic Encyclopedia of Type Strains, Phase III (KMG-III): the genomes of soil and plant-associated and newly described type strains.</title>
        <authorList>
            <person name="Whitman W."/>
        </authorList>
    </citation>
    <scope>NUCLEOTIDE SEQUENCE [LARGE SCALE GENOMIC DNA]</scope>
    <source>
        <strain evidence="2 3">CGMCC 1.12700</strain>
    </source>
</reference>
<dbReference type="SUPFAM" id="SSF55729">
    <property type="entry name" value="Acyl-CoA N-acyltransferases (Nat)"/>
    <property type="match status" value="1"/>
</dbReference>
<dbReference type="Proteomes" id="UP000240572">
    <property type="component" value="Unassembled WGS sequence"/>
</dbReference>
<comment type="caution">
    <text evidence="2">The sequence shown here is derived from an EMBL/GenBank/DDBJ whole genome shotgun (WGS) entry which is preliminary data.</text>
</comment>
<name>A0A2P8D5F3_9BACT</name>
<sequence length="249" mass="29056">MIWEIFLQRNRAQYFFESGNKQGAYLFLFTFETGCPCSRKRQLPPILPRFMINFEFEADYVLENERALLCPLNSQDYDRLLPFSLQEPELWQFSLVQASGAAQLRNYIDLALAARKAQKEYPFIIYDKREKAYAGTSRFYDIQLTQKCLQLGYTWYGRAFQGTGLNKHCKFLLLQFAFEQMGIERVEFRADSRNEKSIAAMKSIGCTLEGVLRSNGFTAEGTRRDSTVLSILKAEWHSVVKERLQHKMN</sequence>
<dbReference type="Gene3D" id="3.40.630.30">
    <property type="match status" value="1"/>
</dbReference>
<feature type="domain" description="N-acetyltransferase" evidence="1">
    <location>
        <begin position="66"/>
        <end position="207"/>
    </location>
</feature>
<organism evidence="2 3">
    <name type="scientific">Taibaiella chishuiensis</name>
    <dbReference type="NCBI Taxonomy" id="1434707"/>
    <lineage>
        <taxon>Bacteria</taxon>
        <taxon>Pseudomonadati</taxon>
        <taxon>Bacteroidota</taxon>
        <taxon>Chitinophagia</taxon>
        <taxon>Chitinophagales</taxon>
        <taxon>Chitinophagaceae</taxon>
        <taxon>Taibaiella</taxon>
    </lineage>
</organism>
<gene>
    <name evidence="2" type="ORF">B0I18_10317</name>
</gene>
<dbReference type="InterPro" id="IPR016181">
    <property type="entry name" value="Acyl_CoA_acyltransferase"/>
</dbReference>
<dbReference type="Pfam" id="PF13302">
    <property type="entry name" value="Acetyltransf_3"/>
    <property type="match status" value="1"/>
</dbReference>
<dbReference type="GO" id="GO:0016747">
    <property type="term" value="F:acyltransferase activity, transferring groups other than amino-acyl groups"/>
    <property type="evidence" value="ECO:0007669"/>
    <property type="project" value="InterPro"/>
</dbReference>